<name>A0ACC1SQV6_9HYPO</name>
<evidence type="ECO:0000313" key="1">
    <source>
        <dbReference type="EMBL" id="KAJ3544738.1"/>
    </source>
</evidence>
<organism evidence="1 2">
    <name type="scientific">Fusarium decemcellulare</name>
    <dbReference type="NCBI Taxonomy" id="57161"/>
    <lineage>
        <taxon>Eukaryota</taxon>
        <taxon>Fungi</taxon>
        <taxon>Dikarya</taxon>
        <taxon>Ascomycota</taxon>
        <taxon>Pezizomycotina</taxon>
        <taxon>Sordariomycetes</taxon>
        <taxon>Hypocreomycetidae</taxon>
        <taxon>Hypocreales</taxon>
        <taxon>Nectriaceae</taxon>
        <taxon>Fusarium</taxon>
        <taxon>Fusarium decemcellulare species complex</taxon>
    </lineage>
</organism>
<comment type="caution">
    <text evidence="1">The sequence shown here is derived from an EMBL/GenBank/DDBJ whole genome shotgun (WGS) entry which is preliminary data.</text>
</comment>
<keyword evidence="2" id="KW-1185">Reference proteome</keyword>
<evidence type="ECO:0000313" key="2">
    <source>
        <dbReference type="Proteomes" id="UP001148629"/>
    </source>
</evidence>
<sequence length="713" mass="77987">MTATNKRPLQDDYLERVYAGVLGKLVGVYVGRPFEGWTHQRIMAELGHIHYYVHEQLGQPLLVTDDDISGTFQFLRALVEHGVSADISAEDIGRTWLNTVIENRTIFWWGGRGQSTEHTAYLNLKSGIPAPLSGSSQTNGKSVSEQIGAQIFIDGWALVSPGNPSQAAKLAKAAGTVSHDGESVFAAQLWAAMEAEAFVSDDIDHLLDTGLSVIPSDSLITQVVGVVRQWVKEDQDWMKTRNRIEATYGYDKFHGNCHVVPNHAIMIMAVLYASKDFDEAMHIINTCGWDTDCNAGNVGCLVAIIMGLAAFQGKQDWRGPLADRALLSTAEVGYAINNASRLAIDVANLGRQFAGHAPLPPPKNGAQFHFTLPGGVQGFQTFDCNGRFLADTIVKQGFDQNGVPGLDIYLRHVKDDKGVEVSTAVFGSMDEIRMKLYEFTATPLLYPGQTVIAKVGLKGGSSGPVKVGLRLQVFGDDDVVKLVNGPCVTLTSSTYRDITWTIPDTINSRPILRVGLYILPSQEKSSDAVVRLDSLRWSGAPRLTVRRPSTQPGESWYRSWVNGVSKLHCHMSHTFIPTQAFGEGIIIYGGRDWTDYRLHVPKFKINSGAPVGIAVRVQGLNRYYSLVLSKGRRISLVKARDEDRITLASSTFAWELDVEYDLSLEVQGKVLRGQVNGFEISGSDDQYTEGGIGLVVTQGAVCVESVGISPLKM</sequence>
<dbReference type="EMBL" id="JANRMS010000182">
    <property type="protein sequence ID" value="KAJ3544738.1"/>
    <property type="molecule type" value="Genomic_DNA"/>
</dbReference>
<accession>A0ACC1SQV6</accession>
<protein>
    <submittedName>
        <fullName evidence="1">Uncharacterized protein</fullName>
    </submittedName>
</protein>
<reference evidence="1" key="1">
    <citation type="submission" date="2022-08" db="EMBL/GenBank/DDBJ databases">
        <title>Genome Sequence of Fusarium decemcellulare.</title>
        <authorList>
            <person name="Buettner E."/>
        </authorList>
    </citation>
    <scope>NUCLEOTIDE SEQUENCE</scope>
    <source>
        <strain evidence="1">Babe19</strain>
    </source>
</reference>
<dbReference type="Proteomes" id="UP001148629">
    <property type="component" value="Unassembled WGS sequence"/>
</dbReference>
<proteinExistence type="predicted"/>
<gene>
    <name evidence="1" type="ORF">NM208_g2899</name>
</gene>